<keyword evidence="3" id="KW-1185">Reference proteome</keyword>
<comment type="caution">
    <text evidence="2">The sequence shown here is derived from an EMBL/GenBank/DDBJ whole genome shotgun (WGS) entry which is preliminary data.</text>
</comment>
<accession>A0A550CT82</accession>
<reference evidence="2 3" key="1">
    <citation type="journal article" date="2019" name="New Phytol.">
        <title>Comparative genomics reveals unique wood-decay strategies and fruiting body development in the Schizophyllaceae.</title>
        <authorList>
            <person name="Almasi E."/>
            <person name="Sahu N."/>
            <person name="Krizsan K."/>
            <person name="Balint B."/>
            <person name="Kovacs G.M."/>
            <person name="Kiss B."/>
            <person name="Cseklye J."/>
            <person name="Drula E."/>
            <person name="Henrissat B."/>
            <person name="Nagy I."/>
            <person name="Chovatia M."/>
            <person name="Adam C."/>
            <person name="LaButti K."/>
            <person name="Lipzen A."/>
            <person name="Riley R."/>
            <person name="Grigoriev I.V."/>
            <person name="Nagy L.G."/>
        </authorList>
    </citation>
    <scope>NUCLEOTIDE SEQUENCE [LARGE SCALE GENOMIC DNA]</scope>
    <source>
        <strain evidence="2 3">NL-1724</strain>
    </source>
</reference>
<name>A0A550CT82_9AGAR</name>
<dbReference type="AlphaFoldDB" id="A0A550CT82"/>
<dbReference type="Proteomes" id="UP000320762">
    <property type="component" value="Unassembled WGS sequence"/>
</dbReference>
<dbReference type="EMBL" id="VDMD01000002">
    <property type="protein sequence ID" value="TRM68000.1"/>
    <property type="molecule type" value="Genomic_DNA"/>
</dbReference>
<evidence type="ECO:0000313" key="3">
    <source>
        <dbReference type="Proteomes" id="UP000320762"/>
    </source>
</evidence>
<evidence type="ECO:0000256" key="1">
    <source>
        <dbReference type="SAM" id="MobiDB-lite"/>
    </source>
</evidence>
<sequence>MPPALEPLCRLMCAKLRLHELGGQGSAPPNRRAVRDCDRRPASITPRPASPASPALPVLGPRGLRLPTPQSLAHPATAATARSTARALRGALWWRPRKEEFALGQFASNAGARRSAFNAAGARGVFDWAPRDPTRASSATGLFLRAGRVVASLRGRPPVVGATAPPPHAAQRERLSGGGRQRLRLATPRLPAGAAATRRAAPPPPSVPLFKRGVQAFGDRRLAPAPRGCLLHRLSPQPLPSARVKHPGRTRARRSAWARASHLPNAPSERRRLVARRWTPRALGAGRQNVRRAPRRFLRAPPDGSVLSHPVPQAVGGRLLALAPRRFP</sequence>
<gene>
    <name evidence="2" type="ORF">BD626DRAFT_534216</name>
</gene>
<feature type="compositionally biased region" description="Low complexity" evidence="1">
    <location>
        <begin position="42"/>
        <end position="60"/>
    </location>
</feature>
<proteinExistence type="predicted"/>
<evidence type="ECO:0000313" key="2">
    <source>
        <dbReference type="EMBL" id="TRM68000.1"/>
    </source>
</evidence>
<protein>
    <submittedName>
        <fullName evidence="2">Uncharacterized protein</fullName>
    </submittedName>
</protein>
<feature type="region of interest" description="Disordered" evidence="1">
    <location>
        <begin position="157"/>
        <end position="182"/>
    </location>
</feature>
<feature type="region of interest" description="Disordered" evidence="1">
    <location>
        <begin position="21"/>
        <end position="60"/>
    </location>
</feature>
<organism evidence="2 3">
    <name type="scientific">Schizophyllum amplum</name>
    <dbReference type="NCBI Taxonomy" id="97359"/>
    <lineage>
        <taxon>Eukaryota</taxon>
        <taxon>Fungi</taxon>
        <taxon>Dikarya</taxon>
        <taxon>Basidiomycota</taxon>
        <taxon>Agaricomycotina</taxon>
        <taxon>Agaricomycetes</taxon>
        <taxon>Agaricomycetidae</taxon>
        <taxon>Agaricales</taxon>
        <taxon>Schizophyllaceae</taxon>
        <taxon>Schizophyllum</taxon>
    </lineage>
</organism>